<dbReference type="AlphaFoldDB" id="A0A0U2LGP3"/>
<evidence type="ECO:0000256" key="4">
    <source>
        <dbReference type="ARBA" id="ARBA00035227"/>
    </source>
</evidence>
<keyword evidence="3" id="KW-0687">Ribonucleoprotein</keyword>
<reference evidence="6" key="1">
    <citation type="journal article" date="2015" name="Sci. Rep.">
        <title>Spliced leader RNA trans-splicing discovered in copepods.</title>
        <authorList>
            <person name="Yang F."/>
            <person name="Xu D."/>
            <person name="Zhuang Y."/>
            <person name="Yi X."/>
            <person name="Huang Y."/>
            <person name="Chen H."/>
            <person name="Lin S."/>
            <person name="Campbell D.A."/>
            <person name="Sturm N.R."/>
            <person name="Liu G."/>
            <person name="Zhang H."/>
        </authorList>
    </citation>
    <scope>NUCLEOTIDE SEQUENCE</scope>
</reference>
<evidence type="ECO:0000256" key="1">
    <source>
        <dbReference type="ARBA" id="ARBA00009875"/>
    </source>
</evidence>
<dbReference type="PANTHER" id="PTHR10759">
    <property type="entry name" value="60S RIBOSOMAL PROTEIN L34"/>
    <property type="match status" value="1"/>
</dbReference>
<proteinExistence type="evidence at transcript level"/>
<dbReference type="GO" id="GO:0006412">
    <property type="term" value="P:translation"/>
    <property type="evidence" value="ECO:0007669"/>
    <property type="project" value="InterPro"/>
</dbReference>
<keyword evidence="2 6" id="KW-0689">Ribosomal protein</keyword>
<dbReference type="PROSITE" id="PS01145">
    <property type="entry name" value="RIBOSOMAL_L34E"/>
    <property type="match status" value="1"/>
</dbReference>
<dbReference type="PRINTS" id="PR01250">
    <property type="entry name" value="RIBOSOMALL34"/>
</dbReference>
<dbReference type="InterPro" id="IPR008195">
    <property type="entry name" value="Ribosomal_eL34"/>
</dbReference>
<protein>
    <recommendedName>
        <fullName evidence="4">Large ribosomal subunit protein eL34</fullName>
    </recommendedName>
    <alternativeName>
        <fullName evidence="5">60S ribosomal protein L34</fullName>
    </alternativeName>
</protein>
<dbReference type="GO" id="GO:1990904">
    <property type="term" value="C:ribonucleoprotein complex"/>
    <property type="evidence" value="ECO:0007669"/>
    <property type="project" value="UniProtKB-KW"/>
</dbReference>
<dbReference type="GO" id="GO:0003735">
    <property type="term" value="F:structural constituent of ribosome"/>
    <property type="evidence" value="ECO:0007669"/>
    <property type="project" value="InterPro"/>
</dbReference>
<comment type="similarity">
    <text evidence="1">Belongs to the eukaryotic ribosomal protein eL34 family.</text>
</comment>
<dbReference type="Gene3D" id="6.20.340.10">
    <property type="match status" value="1"/>
</dbReference>
<accession>A0A0U2LGP3</accession>
<dbReference type="EMBL" id="KT755326">
    <property type="protein sequence ID" value="ALS05160.1"/>
    <property type="molecule type" value="mRNA"/>
</dbReference>
<evidence type="ECO:0000256" key="2">
    <source>
        <dbReference type="ARBA" id="ARBA00022980"/>
    </source>
</evidence>
<sequence length="112" mass="12936">MVQRITYRRRLSYNTKSNRVKKVRTPGGKLVFQYLKKRPTVPKCPMTGLKLKGVRPATNQEKTRLSKRLKTVNRSYGGVLSHKAVREKIVRAFLIEERKIVMKVLKAQGVKA</sequence>
<organism evidence="6">
    <name type="scientific">Paracalanus parvus</name>
    <dbReference type="NCBI Taxonomy" id="187406"/>
    <lineage>
        <taxon>Eukaryota</taxon>
        <taxon>Metazoa</taxon>
        <taxon>Ecdysozoa</taxon>
        <taxon>Arthropoda</taxon>
        <taxon>Crustacea</taxon>
        <taxon>Multicrustacea</taxon>
        <taxon>Hexanauplia</taxon>
        <taxon>Copepoda</taxon>
        <taxon>Calanoida</taxon>
        <taxon>Paracalanidae</taxon>
        <taxon>Paracalanus</taxon>
    </lineage>
</organism>
<dbReference type="InterPro" id="IPR018065">
    <property type="entry name" value="Ribosomal_eL34_CS"/>
</dbReference>
<dbReference type="GO" id="GO:0005840">
    <property type="term" value="C:ribosome"/>
    <property type="evidence" value="ECO:0007669"/>
    <property type="project" value="UniProtKB-KW"/>
</dbReference>
<dbReference type="InterPro" id="IPR038562">
    <property type="entry name" value="Ribosomal_eL34_C_sf"/>
</dbReference>
<name>A0A0U2LGP3_9MAXI</name>
<evidence type="ECO:0000313" key="6">
    <source>
        <dbReference type="EMBL" id="ALS05160.1"/>
    </source>
</evidence>
<dbReference type="Gene3D" id="6.20.370.70">
    <property type="match status" value="1"/>
</dbReference>
<evidence type="ECO:0000256" key="5">
    <source>
        <dbReference type="ARBA" id="ARBA00035333"/>
    </source>
</evidence>
<dbReference type="Pfam" id="PF01199">
    <property type="entry name" value="Ribosomal_L34e"/>
    <property type="match status" value="1"/>
</dbReference>
<evidence type="ECO:0000256" key="3">
    <source>
        <dbReference type="ARBA" id="ARBA00023274"/>
    </source>
</evidence>